<organism evidence="1 2">
    <name type="scientific">Paxillus rubicundulus Ve08.2h10</name>
    <dbReference type="NCBI Taxonomy" id="930991"/>
    <lineage>
        <taxon>Eukaryota</taxon>
        <taxon>Fungi</taxon>
        <taxon>Dikarya</taxon>
        <taxon>Basidiomycota</taxon>
        <taxon>Agaricomycotina</taxon>
        <taxon>Agaricomycetes</taxon>
        <taxon>Agaricomycetidae</taxon>
        <taxon>Boletales</taxon>
        <taxon>Paxilineae</taxon>
        <taxon>Paxillaceae</taxon>
        <taxon>Paxillus</taxon>
    </lineage>
</organism>
<gene>
    <name evidence="1" type="ORF">PAXRUDRAFT_180199</name>
</gene>
<protein>
    <submittedName>
        <fullName evidence="1">Uncharacterized protein</fullName>
    </submittedName>
</protein>
<accession>A0A0D0D6V6</accession>
<sequence length="67" mass="7683">FSQQVWVFVTNEVLDSMDRVSEKKWKKVYDGAEEYAWAHCPKSKAALCAKAQTKPLGRAHCYESDSE</sequence>
<reference evidence="1 2" key="1">
    <citation type="submission" date="2014-04" db="EMBL/GenBank/DDBJ databases">
        <authorList>
            <consortium name="DOE Joint Genome Institute"/>
            <person name="Kuo A."/>
            <person name="Kohler A."/>
            <person name="Jargeat P."/>
            <person name="Nagy L.G."/>
            <person name="Floudas D."/>
            <person name="Copeland A."/>
            <person name="Barry K.W."/>
            <person name="Cichocki N."/>
            <person name="Veneault-Fourrey C."/>
            <person name="LaButti K."/>
            <person name="Lindquist E.A."/>
            <person name="Lipzen A."/>
            <person name="Lundell T."/>
            <person name="Morin E."/>
            <person name="Murat C."/>
            <person name="Sun H."/>
            <person name="Tunlid A."/>
            <person name="Henrissat B."/>
            <person name="Grigoriev I.V."/>
            <person name="Hibbett D.S."/>
            <person name="Martin F."/>
            <person name="Nordberg H.P."/>
            <person name="Cantor M.N."/>
            <person name="Hua S.X."/>
        </authorList>
    </citation>
    <scope>NUCLEOTIDE SEQUENCE [LARGE SCALE GENOMIC DNA]</scope>
    <source>
        <strain evidence="1 2">Ve08.2h10</strain>
    </source>
</reference>
<proteinExistence type="predicted"/>
<feature type="non-terminal residue" evidence="1">
    <location>
        <position position="1"/>
    </location>
</feature>
<dbReference type="AlphaFoldDB" id="A0A0D0D6V6"/>
<dbReference type="EMBL" id="KN830580">
    <property type="protein sequence ID" value="KIK72660.1"/>
    <property type="molecule type" value="Genomic_DNA"/>
</dbReference>
<evidence type="ECO:0000313" key="2">
    <source>
        <dbReference type="Proteomes" id="UP000054538"/>
    </source>
</evidence>
<evidence type="ECO:0000313" key="1">
    <source>
        <dbReference type="EMBL" id="KIK72660.1"/>
    </source>
</evidence>
<dbReference type="HOGENOM" id="CLU_196408_0_0_1"/>
<dbReference type="Proteomes" id="UP000054538">
    <property type="component" value="Unassembled WGS sequence"/>
</dbReference>
<name>A0A0D0D6V6_9AGAM</name>
<dbReference type="InParanoid" id="A0A0D0D6V6"/>
<reference evidence="2" key="2">
    <citation type="submission" date="2015-01" db="EMBL/GenBank/DDBJ databases">
        <title>Evolutionary Origins and Diversification of the Mycorrhizal Mutualists.</title>
        <authorList>
            <consortium name="DOE Joint Genome Institute"/>
            <consortium name="Mycorrhizal Genomics Consortium"/>
            <person name="Kohler A."/>
            <person name="Kuo A."/>
            <person name="Nagy L.G."/>
            <person name="Floudas D."/>
            <person name="Copeland A."/>
            <person name="Barry K.W."/>
            <person name="Cichocki N."/>
            <person name="Veneault-Fourrey C."/>
            <person name="LaButti K."/>
            <person name="Lindquist E.A."/>
            <person name="Lipzen A."/>
            <person name="Lundell T."/>
            <person name="Morin E."/>
            <person name="Murat C."/>
            <person name="Riley R."/>
            <person name="Ohm R."/>
            <person name="Sun H."/>
            <person name="Tunlid A."/>
            <person name="Henrissat B."/>
            <person name="Grigoriev I.V."/>
            <person name="Hibbett D.S."/>
            <person name="Martin F."/>
        </authorList>
    </citation>
    <scope>NUCLEOTIDE SEQUENCE [LARGE SCALE GENOMIC DNA]</scope>
    <source>
        <strain evidence="2">Ve08.2h10</strain>
    </source>
</reference>
<keyword evidence="2" id="KW-1185">Reference proteome</keyword>
<dbReference type="OrthoDB" id="2678283at2759"/>